<protein>
    <submittedName>
        <fullName evidence="3">XRE family transcriptional regulator</fullName>
    </submittedName>
</protein>
<dbReference type="InterPro" id="IPR013096">
    <property type="entry name" value="Cupin_2"/>
</dbReference>
<feature type="domain" description="HTH cro/C1-type" evidence="2">
    <location>
        <begin position="16"/>
        <end position="70"/>
    </location>
</feature>
<dbReference type="InterPro" id="IPR011051">
    <property type="entry name" value="RmlC_Cupin_sf"/>
</dbReference>
<dbReference type="InterPro" id="IPR014710">
    <property type="entry name" value="RmlC-like_jellyroll"/>
</dbReference>
<dbReference type="PANTHER" id="PTHR46797:SF10">
    <property type="entry name" value="BLR1115 PROTEIN"/>
    <property type="match status" value="1"/>
</dbReference>
<reference evidence="3 4" key="1">
    <citation type="submission" date="2022-12" db="EMBL/GenBank/DDBJ databases">
        <title>Complete genome sequencing of Dickeya lacustris type strain LMG30899.</title>
        <authorList>
            <person name="Dobhal S."/>
            <person name="Arizala D."/>
            <person name="Arif M."/>
        </authorList>
    </citation>
    <scope>NUCLEOTIDE SEQUENCE [LARGE SCALE GENOMIC DNA]</scope>
    <source>
        <strain evidence="3 4">LMG30899</strain>
    </source>
</reference>
<dbReference type="SUPFAM" id="SSF47413">
    <property type="entry name" value="lambda repressor-like DNA-binding domains"/>
    <property type="match status" value="1"/>
</dbReference>
<dbReference type="EMBL" id="CP114280">
    <property type="protein sequence ID" value="WFN57375.1"/>
    <property type="molecule type" value="Genomic_DNA"/>
</dbReference>
<evidence type="ECO:0000313" key="3">
    <source>
        <dbReference type="EMBL" id="WFN57375.1"/>
    </source>
</evidence>
<dbReference type="InterPro" id="IPR050807">
    <property type="entry name" value="TransReg_Diox_bact_type"/>
</dbReference>
<name>A0ABY8GBS8_9GAMM</name>
<dbReference type="Pfam" id="PF07883">
    <property type="entry name" value="Cupin_2"/>
    <property type="match status" value="1"/>
</dbReference>
<dbReference type="CDD" id="cd00093">
    <property type="entry name" value="HTH_XRE"/>
    <property type="match status" value="1"/>
</dbReference>
<gene>
    <name evidence="3" type="ORF">O1Q98_09395</name>
</gene>
<dbReference type="PROSITE" id="PS50943">
    <property type="entry name" value="HTH_CROC1"/>
    <property type="match status" value="1"/>
</dbReference>
<evidence type="ECO:0000259" key="2">
    <source>
        <dbReference type="PROSITE" id="PS50943"/>
    </source>
</evidence>
<accession>A0ABY8GBS8</accession>
<keyword evidence="1" id="KW-0238">DNA-binding</keyword>
<proteinExistence type="predicted"/>
<evidence type="ECO:0000313" key="4">
    <source>
        <dbReference type="Proteomes" id="UP001219630"/>
    </source>
</evidence>
<dbReference type="InterPro" id="IPR001387">
    <property type="entry name" value="Cro/C1-type_HTH"/>
</dbReference>
<dbReference type="Gene3D" id="1.10.260.40">
    <property type="entry name" value="lambda repressor-like DNA-binding domains"/>
    <property type="match status" value="1"/>
</dbReference>
<dbReference type="Pfam" id="PF01381">
    <property type="entry name" value="HTH_3"/>
    <property type="match status" value="1"/>
</dbReference>
<dbReference type="SMART" id="SM00530">
    <property type="entry name" value="HTH_XRE"/>
    <property type="match status" value="1"/>
</dbReference>
<organism evidence="3 4">
    <name type="scientific">Dickeya lacustris</name>
    <dbReference type="NCBI Taxonomy" id="2259638"/>
    <lineage>
        <taxon>Bacteria</taxon>
        <taxon>Pseudomonadati</taxon>
        <taxon>Pseudomonadota</taxon>
        <taxon>Gammaproteobacteria</taxon>
        <taxon>Enterobacterales</taxon>
        <taxon>Pectobacteriaceae</taxon>
        <taxon>Dickeya</taxon>
    </lineage>
</organism>
<evidence type="ECO:0000256" key="1">
    <source>
        <dbReference type="ARBA" id="ARBA00023125"/>
    </source>
</evidence>
<dbReference type="Gene3D" id="2.60.120.10">
    <property type="entry name" value="Jelly Rolls"/>
    <property type="match status" value="1"/>
</dbReference>
<dbReference type="CDD" id="cd02209">
    <property type="entry name" value="cupin_XRE_C"/>
    <property type="match status" value="1"/>
</dbReference>
<dbReference type="Proteomes" id="UP001219630">
    <property type="component" value="Chromosome"/>
</dbReference>
<dbReference type="InterPro" id="IPR010982">
    <property type="entry name" value="Lambda_DNA-bd_dom_sf"/>
</dbReference>
<dbReference type="PANTHER" id="PTHR46797">
    <property type="entry name" value="HTH-TYPE TRANSCRIPTIONAL REGULATOR"/>
    <property type="match status" value="1"/>
</dbReference>
<sequence>MEPELSDLDQRIATRLASLRREKGWSLDDLAQHSGISRATLSRLERAQSSPSAALLGRLCAVYGCTMSRLLADVEIQPPQPLNTRQQPVWIDPETGFIRRSVSPPCAGFRAEMIQGELPAAARIRYNAPPLPGLEHHIYLLSGQLHLSLDDEVYELGSGDSLRYRLYGSSGFYNPGPEPVRYLMAICIP</sequence>
<dbReference type="SUPFAM" id="SSF51182">
    <property type="entry name" value="RmlC-like cupins"/>
    <property type="match status" value="1"/>
</dbReference>
<keyword evidence="4" id="KW-1185">Reference proteome</keyword>
<dbReference type="RefSeq" id="WP_125258075.1">
    <property type="nucleotide sequence ID" value="NZ_CP114280.1"/>
</dbReference>